<gene>
    <name evidence="1" type="ORF">GIB67_042226</name>
</gene>
<evidence type="ECO:0000313" key="1">
    <source>
        <dbReference type="EMBL" id="KAF6140813.1"/>
    </source>
</evidence>
<reference evidence="1 2" key="1">
    <citation type="journal article" date="2020" name="IScience">
        <title>Genome Sequencing of the Endangered Kingdonia uniflora (Circaeasteraceae, Ranunculales) Reveals Potential Mechanisms of Evolutionary Specialization.</title>
        <authorList>
            <person name="Sun Y."/>
            <person name="Deng T."/>
            <person name="Zhang A."/>
            <person name="Moore M.J."/>
            <person name="Landis J.B."/>
            <person name="Lin N."/>
            <person name="Zhang H."/>
            <person name="Zhang X."/>
            <person name="Huang J."/>
            <person name="Zhang X."/>
            <person name="Sun H."/>
            <person name="Wang H."/>
        </authorList>
    </citation>
    <scope>NUCLEOTIDE SEQUENCE [LARGE SCALE GENOMIC DNA]</scope>
    <source>
        <strain evidence="1">TB1705</strain>
        <tissue evidence="1">Leaf</tissue>
    </source>
</reference>
<dbReference type="Proteomes" id="UP000541444">
    <property type="component" value="Unassembled WGS sequence"/>
</dbReference>
<dbReference type="AlphaFoldDB" id="A0A7J7LDV9"/>
<name>A0A7J7LDV9_9MAGN</name>
<organism evidence="1 2">
    <name type="scientific">Kingdonia uniflora</name>
    <dbReference type="NCBI Taxonomy" id="39325"/>
    <lineage>
        <taxon>Eukaryota</taxon>
        <taxon>Viridiplantae</taxon>
        <taxon>Streptophyta</taxon>
        <taxon>Embryophyta</taxon>
        <taxon>Tracheophyta</taxon>
        <taxon>Spermatophyta</taxon>
        <taxon>Magnoliopsida</taxon>
        <taxon>Ranunculales</taxon>
        <taxon>Circaeasteraceae</taxon>
        <taxon>Kingdonia</taxon>
    </lineage>
</organism>
<comment type="caution">
    <text evidence="1">The sequence shown here is derived from an EMBL/GenBank/DDBJ whole genome shotgun (WGS) entry which is preliminary data.</text>
</comment>
<proteinExistence type="predicted"/>
<accession>A0A7J7LDV9</accession>
<dbReference type="EMBL" id="JACGCM010002347">
    <property type="protein sequence ID" value="KAF6140813.1"/>
    <property type="molecule type" value="Genomic_DNA"/>
</dbReference>
<sequence>MDLGWVLITRAWHISRVRLSAEAFMDFLLSRFQFVFVYGKYILDRGMGRLLRMSTIN</sequence>
<evidence type="ECO:0000313" key="2">
    <source>
        <dbReference type="Proteomes" id="UP000541444"/>
    </source>
</evidence>
<protein>
    <submittedName>
        <fullName evidence="1">Uncharacterized protein</fullName>
    </submittedName>
</protein>
<keyword evidence="2" id="KW-1185">Reference proteome</keyword>